<evidence type="ECO:0000313" key="4">
    <source>
        <dbReference type="EMBL" id="MCK8488937.1"/>
    </source>
</evidence>
<dbReference type="Gene3D" id="3.40.50.1820">
    <property type="entry name" value="alpha/beta hydrolase"/>
    <property type="match status" value="1"/>
</dbReference>
<dbReference type="InterPro" id="IPR036582">
    <property type="entry name" value="Mao_N_sf"/>
</dbReference>
<dbReference type="PANTHER" id="PTHR43265:SF1">
    <property type="entry name" value="ESTERASE ESTD"/>
    <property type="match status" value="1"/>
</dbReference>
<reference evidence="4" key="1">
    <citation type="submission" date="2022-04" db="EMBL/GenBank/DDBJ databases">
        <authorList>
            <person name="Seo M.-J."/>
        </authorList>
    </citation>
    <scope>NUCLEOTIDE SEQUENCE</scope>
    <source>
        <strain evidence="4">MBLB2552</strain>
    </source>
</reference>
<keyword evidence="5" id="KW-1185">Reference proteome</keyword>
<dbReference type="InterPro" id="IPR029058">
    <property type="entry name" value="AB_hydrolase_fold"/>
</dbReference>
<dbReference type="GO" id="GO:0052689">
    <property type="term" value="F:carboxylic ester hydrolase activity"/>
    <property type="evidence" value="ECO:0007669"/>
    <property type="project" value="TreeGrafter"/>
</dbReference>
<comment type="caution">
    <text evidence="4">The sequence shown here is derived from an EMBL/GenBank/DDBJ whole genome shotgun (WGS) entry which is preliminary data.</text>
</comment>
<evidence type="ECO:0000256" key="1">
    <source>
        <dbReference type="SAM" id="SignalP"/>
    </source>
</evidence>
<keyword evidence="1" id="KW-0732">Signal</keyword>
<dbReference type="Pfam" id="PF12146">
    <property type="entry name" value="Hydrolase_4"/>
    <property type="match status" value="1"/>
</dbReference>
<feature type="signal peptide" evidence="1">
    <location>
        <begin position="1"/>
        <end position="29"/>
    </location>
</feature>
<feature type="domain" description="Copper amine oxidase-like N-terminal" evidence="2">
    <location>
        <begin position="32"/>
        <end position="112"/>
    </location>
</feature>
<dbReference type="InterPro" id="IPR006311">
    <property type="entry name" value="TAT_signal"/>
</dbReference>
<evidence type="ECO:0000259" key="2">
    <source>
        <dbReference type="Pfam" id="PF07833"/>
    </source>
</evidence>
<dbReference type="InterPro" id="IPR053145">
    <property type="entry name" value="AB_hydrolase_Est10"/>
</dbReference>
<gene>
    <name evidence="4" type="ORF">M0651_17335</name>
</gene>
<protein>
    <submittedName>
        <fullName evidence="4">Alpha/beta fold hydrolase</fullName>
    </submittedName>
</protein>
<evidence type="ECO:0000259" key="3">
    <source>
        <dbReference type="Pfam" id="PF12146"/>
    </source>
</evidence>
<name>A0A9X1Y122_9BACL</name>
<sequence>MTKRSQLFKNAAAATLALSLALPSASAFAAKQSGTALAPVREAAEGFGAQVHWESGSDTILVTKDSHKLVLTIGSAEALLDGNHVILDEPVRIAEGRALVDADFLAEAFEGKNTNQPEVGAKDHADLFLNALLAGDGVEAAKYVSPSSSYALPAVMLNQLWANYEMVFGKAAGAPSKSETANTIHRNVTYAFQTAAIPVNLTLRLNSAGEIDDMYIVAATSSAYQKPAYDDAAAYTEREVTVGEGAMALPGTLTLPAAGKGPFPAVVLVHGSGTNDRNEAIGSSKPFRDLAVGLAAQGIAVLRYDKVSYEHTFKVAADPKFTLKKETVDDALKAVALLKQTPEIDASRIFVAGHSQGGYAMPLITEGDASGDIAGTILLSGPSGKFADVLAEQQAELVGRVKQLGQDTAPYEQQAAVYTSIAAMVNDPQYSVDHMPEQFPAQPAYWWFDQKNYVPAELAKQQSGPMLILQGENDWQVTMKQFEGWKTALQGRKDVTFKSYPQVNHLLAKVDALSIGAEYTQPSNVSKEIVDDISAWVRGIK</sequence>
<keyword evidence="4" id="KW-0378">Hydrolase</keyword>
<evidence type="ECO:0000313" key="5">
    <source>
        <dbReference type="Proteomes" id="UP001139534"/>
    </source>
</evidence>
<dbReference type="InterPro" id="IPR022742">
    <property type="entry name" value="Hydrolase_4"/>
</dbReference>
<accession>A0A9X1Y122</accession>
<feature type="chain" id="PRO_5040869186" evidence="1">
    <location>
        <begin position="30"/>
        <end position="541"/>
    </location>
</feature>
<dbReference type="Proteomes" id="UP001139534">
    <property type="component" value="Unassembled WGS sequence"/>
</dbReference>
<dbReference type="RefSeq" id="WP_248552987.1">
    <property type="nucleotide sequence ID" value="NZ_JALPRK010000018.1"/>
</dbReference>
<feature type="domain" description="Serine aminopeptidase S33" evidence="3">
    <location>
        <begin position="265"/>
        <end position="507"/>
    </location>
</feature>
<dbReference type="EMBL" id="JALPRK010000018">
    <property type="protein sequence ID" value="MCK8488937.1"/>
    <property type="molecule type" value="Genomic_DNA"/>
</dbReference>
<organism evidence="4 5">
    <name type="scientific">Paenibacillus mellifer</name>
    <dbReference type="NCBI Taxonomy" id="2937794"/>
    <lineage>
        <taxon>Bacteria</taxon>
        <taxon>Bacillati</taxon>
        <taxon>Bacillota</taxon>
        <taxon>Bacilli</taxon>
        <taxon>Bacillales</taxon>
        <taxon>Paenibacillaceae</taxon>
        <taxon>Paenibacillus</taxon>
    </lineage>
</organism>
<proteinExistence type="predicted"/>
<dbReference type="PANTHER" id="PTHR43265">
    <property type="entry name" value="ESTERASE ESTD"/>
    <property type="match status" value="1"/>
</dbReference>
<dbReference type="Pfam" id="PF07833">
    <property type="entry name" value="Cu_amine_oxidN1"/>
    <property type="match status" value="1"/>
</dbReference>
<dbReference type="Gene3D" id="3.30.457.10">
    <property type="entry name" value="Copper amine oxidase-like, N-terminal domain"/>
    <property type="match status" value="1"/>
</dbReference>
<dbReference type="InterPro" id="IPR012854">
    <property type="entry name" value="Cu_amine_oxidase-like_N"/>
</dbReference>
<dbReference type="PROSITE" id="PS51318">
    <property type="entry name" value="TAT"/>
    <property type="match status" value="1"/>
</dbReference>
<dbReference type="SUPFAM" id="SSF53474">
    <property type="entry name" value="alpha/beta-Hydrolases"/>
    <property type="match status" value="1"/>
</dbReference>
<dbReference type="SUPFAM" id="SSF55383">
    <property type="entry name" value="Copper amine oxidase, domain N"/>
    <property type="match status" value="1"/>
</dbReference>
<dbReference type="AlphaFoldDB" id="A0A9X1Y122"/>